<evidence type="ECO:0000256" key="8">
    <source>
        <dbReference type="ARBA" id="ARBA00023136"/>
    </source>
</evidence>
<dbReference type="AlphaFoldDB" id="A0A3B1EA46"/>
<dbReference type="PROSITE" id="PS50893">
    <property type="entry name" value="ABC_TRANSPORTER_2"/>
    <property type="match status" value="1"/>
</dbReference>
<dbReference type="InterPro" id="IPR017871">
    <property type="entry name" value="ABC_transporter-like_CS"/>
</dbReference>
<evidence type="ECO:0000256" key="7">
    <source>
        <dbReference type="ARBA" id="ARBA00022989"/>
    </source>
</evidence>
<evidence type="ECO:0000256" key="6">
    <source>
        <dbReference type="ARBA" id="ARBA00022840"/>
    </source>
</evidence>
<dbReference type="GO" id="GO:0005524">
    <property type="term" value="F:ATP binding"/>
    <property type="evidence" value="ECO:0007669"/>
    <property type="project" value="UniProtKB-KW"/>
</dbReference>
<dbReference type="PANTHER" id="PTHR43394">
    <property type="entry name" value="ATP-DEPENDENT PERMEASE MDL1, MITOCHONDRIAL"/>
    <property type="match status" value="1"/>
</dbReference>
<keyword evidence="6" id="KW-0067">ATP-binding</keyword>
<feature type="domain" description="ABC transporter" evidence="10">
    <location>
        <begin position="346"/>
        <end position="559"/>
    </location>
</feature>
<evidence type="ECO:0000256" key="9">
    <source>
        <dbReference type="SAM" id="Phobius"/>
    </source>
</evidence>
<dbReference type="GO" id="GO:0015421">
    <property type="term" value="F:ABC-type oligopeptide transporter activity"/>
    <property type="evidence" value="ECO:0007669"/>
    <property type="project" value="TreeGrafter"/>
</dbReference>
<reference evidence="12" key="1">
    <citation type="submission" date="2018-10" db="EMBL/GenBank/DDBJ databases">
        <authorList>
            <person name="Aoki K."/>
        </authorList>
    </citation>
    <scope>NUCLEOTIDE SEQUENCE</scope>
</reference>
<dbReference type="Gene3D" id="3.40.50.300">
    <property type="entry name" value="P-loop containing nucleotide triphosphate hydrolases"/>
    <property type="match status" value="1"/>
</dbReference>
<gene>
    <name evidence="12" type="ORF">MNB_ARC-1_948</name>
</gene>
<feature type="transmembrane region" description="Helical" evidence="9">
    <location>
        <begin position="152"/>
        <end position="170"/>
    </location>
</feature>
<evidence type="ECO:0000259" key="10">
    <source>
        <dbReference type="PROSITE" id="PS50893"/>
    </source>
</evidence>
<evidence type="ECO:0000256" key="1">
    <source>
        <dbReference type="ARBA" id="ARBA00004651"/>
    </source>
</evidence>
<dbReference type="InterPro" id="IPR003439">
    <property type="entry name" value="ABC_transporter-like_ATP-bd"/>
</dbReference>
<keyword evidence="2" id="KW-0813">Transport</keyword>
<dbReference type="InterPro" id="IPR003593">
    <property type="entry name" value="AAA+_ATPase"/>
</dbReference>
<dbReference type="SUPFAM" id="SSF52540">
    <property type="entry name" value="P-loop containing nucleoside triphosphate hydrolases"/>
    <property type="match status" value="1"/>
</dbReference>
<dbReference type="InterPro" id="IPR011527">
    <property type="entry name" value="ABC1_TM_dom"/>
</dbReference>
<feature type="transmembrane region" description="Helical" evidence="9">
    <location>
        <begin position="21"/>
        <end position="45"/>
    </location>
</feature>
<evidence type="ECO:0000256" key="2">
    <source>
        <dbReference type="ARBA" id="ARBA00022448"/>
    </source>
</evidence>
<dbReference type="Pfam" id="PF00664">
    <property type="entry name" value="ABC_membrane"/>
    <property type="match status" value="1"/>
</dbReference>
<proteinExistence type="predicted"/>
<organism evidence="12">
    <name type="scientific">hydrothermal vent metagenome</name>
    <dbReference type="NCBI Taxonomy" id="652676"/>
    <lineage>
        <taxon>unclassified sequences</taxon>
        <taxon>metagenomes</taxon>
        <taxon>ecological metagenomes</taxon>
    </lineage>
</organism>
<dbReference type="EMBL" id="UOYO01000019">
    <property type="protein sequence ID" value="VAY86962.1"/>
    <property type="molecule type" value="Genomic_DNA"/>
</dbReference>
<protein>
    <submittedName>
        <fullName evidence="12">ABC-type multidrug transport system, ATPase and permease component</fullName>
    </submittedName>
</protein>
<dbReference type="SMART" id="SM00382">
    <property type="entry name" value="AAA"/>
    <property type="match status" value="1"/>
</dbReference>
<evidence type="ECO:0000256" key="4">
    <source>
        <dbReference type="ARBA" id="ARBA00022692"/>
    </source>
</evidence>
<dbReference type="PROSITE" id="PS50929">
    <property type="entry name" value="ABC_TM1F"/>
    <property type="match status" value="1"/>
</dbReference>
<keyword evidence="7 9" id="KW-1133">Transmembrane helix</keyword>
<keyword evidence="8 9" id="KW-0472">Membrane</keyword>
<dbReference type="GO" id="GO:0005886">
    <property type="term" value="C:plasma membrane"/>
    <property type="evidence" value="ECO:0007669"/>
    <property type="project" value="UniProtKB-SubCell"/>
</dbReference>
<evidence type="ECO:0000313" key="12">
    <source>
        <dbReference type="EMBL" id="VAY86962.1"/>
    </source>
</evidence>
<keyword evidence="5" id="KW-0547">Nucleotide-binding</keyword>
<dbReference type="GO" id="GO:0016887">
    <property type="term" value="F:ATP hydrolysis activity"/>
    <property type="evidence" value="ECO:0007669"/>
    <property type="project" value="InterPro"/>
</dbReference>
<dbReference type="SUPFAM" id="SSF90123">
    <property type="entry name" value="ABC transporter transmembrane region"/>
    <property type="match status" value="1"/>
</dbReference>
<sequence length="559" mass="63107">MKSYTWNNIFNDILKNKKILIQGNVLSIISALLSVPTPLVMPTLIDEIILNKPNFFVKYVGIIFSNPGIIHYLITAFSIVILLRFLVLVTNMFQIKSYAIISKDIVFNMRCKILKHLENISMSSYESFATGDIASRMISDLNTIDDFISKSVSRFITSSLTIICICLVLFMINPMLAMLIIILNPIVIILSSKLSKKVAQLKTKENKSISIFQDAIIETMELFPQLRSSNRETSYINILVQKAKNIKDNAVEYGYKGDSGKQISFFVFLLGVEFFRAIIIFFVFSDSVSVGMMIAVFAYLWFMAGPIDDMINIQYAYNRINETLAIKQETKYPNDINPFIKQEVSVSLKNVSFSYGEKNILKNVNLEIKQGEKIALIGSSGGGKTTLAQLIVGFYEIDSGDILFNDISYKKIGLDVVRENVFLVLQSPILFNDSVRENITMGKEYSDEQINNALRISQLYEVVESMKNGLDSVLGKHGIRLSGGQRQRLAIARMVLKNPKVIILDESTSSLDTTTEAKLYKALDSFLRDKTVITIAHRLNTIKRSDSIYEISNAKIKKI</sequence>
<comment type="subcellular location">
    <subcellularLocation>
        <location evidence="1">Cell membrane</location>
        <topology evidence="1">Multi-pass membrane protein</topology>
    </subcellularLocation>
</comment>
<evidence type="ECO:0000256" key="5">
    <source>
        <dbReference type="ARBA" id="ARBA00022741"/>
    </source>
</evidence>
<feature type="transmembrane region" description="Helical" evidence="9">
    <location>
        <begin position="290"/>
        <end position="307"/>
    </location>
</feature>
<dbReference type="PANTHER" id="PTHR43394:SF1">
    <property type="entry name" value="ATP-BINDING CASSETTE SUB-FAMILY B MEMBER 10, MITOCHONDRIAL"/>
    <property type="match status" value="1"/>
</dbReference>
<feature type="domain" description="ABC transmembrane type-1" evidence="11">
    <location>
        <begin position="25"/>
        <end position="319"/>
    </location>
</feature>
<name>A0A3B1EA46_9ZZZZ</name>
<feature type="transmembrane region" description="Helical" evidence="9">
    <location>
        <begin position="263"/>
        <end position="284"/>
    </location>
</feature>
<dbReference type="InterPro" id="IPR036640">
    <property type="entry name" value="ABC1_TM_sf"/>
</dbReference>
<keyword evidence="4 9" id="KW-0812">Transmembrane</keyword>
<dbReference type="PROSITE" id="PS00211">
    <property type="entry name" value="ABC_TRANSPORTER_1"/>
    <property type="match status" value="1"/>
</dbReference>
<dbReference type="Gene3D" id="1.20.1560.10">
    <property type="entry name" value="ABC transporter type 1, transmembrane domain"/>
    <property type="match status" value="1"/>
</dbReference>
<dbReference type="CDD" id="cd07346">
    <property type="entry name" value="ABC_6TM_exporters"/>
    <property type="match status" value="1"/>
</dbReference>
<keyword evidence="3" id="KW-1003">Cell membrane</keyword>
<dbReference type="InterPro" id="IPR039421">
    <property type="entry name" value="Type_1_exporter"/>
</dbReference>
<dbReference type="FunFam" id="3.40.50.300:FF:000299">
    <property type="entry name" value="ABC transporter ATP-binding protein/permease"/>
    <property type="match status" value="1"/>
</dbReference>
<feature type="transmembrane region" description="Helical" evidence="9">
    <location>
        <begin position="69"/>
        <end position="93"/>
    </location>
</feature>
<feature type="transmembrane region" description="Helical" evidence="9">
    <location>
        <begin position="176"/>
        <end position="194"/>
    </location>
</feature>
<dbReference type="InterPro" id="IPR027417">
    <property type="entry name" value="P-loop_NTPase"/>
</dbReference>
<accession>A0A3B1EA46</accession>
<evidence type="ECO:0000256" key="3">
    <source>
        <dbReference type="ARBA" id="ARBA00022475"/>
    </source>
</evidence>
<dbReference type="Pfam" id="PF00005">
    <property type="entry name" value="ABC_tran"/>
    <property type="match status" value="1"/>
</dbReference>
<evidence type="ECO:0000259" key="11">
    <source>
        <dbReference type="PROSITE" id="PS50929"/>
    </source>
</evidence>